<keyword evidence="14" id="KW-0732">Signal</keyword>
<evidence type="ECO:0000256" key="13">
    <source>
        <dbReference type="RuleBase" id="RU000461"/>
    </source>
</evidence>
<feature type="binding site" description="axial binding residue" evidence="12">
    <location>
        <position position="473"/>
    </location>
    <ligand>
        <name>heme</name>
        <dbReference type="ChEBI" id="CHEBI:30413"/>
    </ligand>
    <ligandPart>
        <name>Fe</name>
        <dbReference type="ChEBI" id="CHEBI:18248"/>
    </ligandPart>
</feature>
<dbReference type="Gene3D" id="1.10.630.10">
    <property type="entry name" value="Cytochrome P450"/>
    <property type="match status" value="1"/>
</dbReference>
<dbReference type="PROSITE" id="PS00086">
    <property type="entry name" value="CYTOCHROME_P450"/>
    <property type="match status" value="1"/>
</dbReference>
<dbReference type="InterPro" id="IPR017972">
    <property type="entry name" value="Cyt_P450_CS"/>
</dbReference>
<dbReference type="HOGENOM" id="CLU_001570_27_0_1"/>
<comment type="cofactor">
    <cofactor evidence="1 12">
        <name>heme</name>
        <dbReference type="ChEBI" id="CHEBI:30413"/>
    </cofactor>
</comment>
<dbReference type="GO" id="GO:0020037">
    <property type="term" value="F:heme binding"/>
    <property type="evidence" value="ECO:0007669"/>
    <property type="project" value="InterPro"/>
</dbReference>
<comment type="similarity">
    <text evidence="3 13">Belongs to the cytochrome P450 family.</text>
</comment>
<reference evidence="15 16" key="1">
    <citation type="journal article" date="2004" name="Nature">
        <title>Genome evolution in yeasts.</title>
        <authorList>
            <consortium name="Genolevures"/>
            <person name="Dujon B."/>
            <person name="Sherman D."/>
            <person name="Fischer G."/>
            <person name="Durrens P."/>
            <person name="Casaregola S."/>
            <person name="Lafontaine I."/>
            <person name="de Montigny J."/>
            <person name="Marck C."/>
            <person name="Neuveglise C."/>
            <person name="Talla E."/>
            <person name="Goffard N."/>
            <person name="Frangeul L."/>
            <person name="Aigle M."/>
            <person name="Anthouard V."/>
            <person name="Babour A."/>
            <person name="Barbe V."/>
            <person name="Barnay S."/>
            <person name="Blanchin S."/>
            <person name="Beckerich J.M."/>
            <person name="Beyne E."/>
            <person name="Bleykasten C."/>
            <person name="Boisrame A."/>
            <person name="Boyer J."/>
            <person name="Cattolico L."/>
            <person name="Confanioleri F."/>
            <person name="de Daruvar A."/>
            <person name="Despons L."/>
            <person name="Fabre E."/>
            <person name="Fairhead C."/>
            <person name="Ferry-Dumazet H."/>
            <person name="Groppi A."/>
            <person name="Hantraye F."/>
            <person name="Hennequin C."/>
            <person name="Jauniaux N."/>
            <person name="Joyet P."/>
            <person name="Kachouri R."/>
            <person name="Kerrest A."/>
            <person name="Koszul R."/>
            <person name="Lemaire M."/>
            <person name="Lesur I."/>
            <person name="Ma L."/>
            <person name="Muller H."/>
            <person name="Nicaud J.M."/>
            <person name="Nikolski M."/>
            <person name="Oztas S."/>
            <person name="Ozier-Kalogeropoulos O."/>
            <person name="Pellenz S."/>
            <person name="Potier S."/>
            <person name="Richard G.F."/>
            <person name="Straub M.L."/>
            <person name="Suleau A."/>
            <person name="Swennene D."/>
            <person name="Tekaia F."/>
            <person name="Wesolowski-Louvel M."/>
            <person name="Westhof E."/>
            <person name="Wirth B."/>
            <person name="Zeniou-Meyer M."/>
            <person name="Zivanovic I."/>
            <person name="Bolotin-Fukuhara M."/>
            <person name="Thierry A."/>
            <person name="Bouchier C."/>
            <person name="Caudron B."/>
            <person name="Scarpelli C."/>
            <person name="Gaillardin C."/>
            <person name="Weissenbach J."/>
            <person name="Wincker P."/>
            <person name="Souciet J.L."/>
        </authorList>
    </citation>
    <scope>NUCLEOTIDE SEQUENCE [LARGE SCALE GENOMIC DNA]</scope>
    <source>
        <strain evidence="16">CLIB 122 / E 150</strain>
    </source>
</reference>
<dbReference type="GO" id="GO:0016020">
    <property type="term" value="C:membrane"/>
    <property type="evidence" value="ECO:0007669"/>
    <property type="project" value="UniProtKB-SubCell"/>
</dbReference>
<evidence type="ECO:0000256" key="11">
    <source>
        <dbReference type="ARBA" id="ARBA00023136"/>
    </source>
</evidence>
<dbReference type="InterPro" id="IPR002402">
    <property type="entry name" value="Cyt_P450_E_grp-II"/>
</dbReference>
<evidence type="ECO:0000256" key="4">
    <source>
        <dbReference type="ARBA" id="ARBA00022617"/>
    </source>
</evidence>
<keyword evidence="10 13" id="KW-0503">Monooxygenase</keyword>
<dbReference type="InterPro" id="IPR036396">
    <property type="entry name" value="Cyt_P450_sf"/>
</dbReference>
<evidence type="ECO:0000256" key="14">
    <source>
        <dbReference type="SAM" id="SignalP"/>
    </source>
</evidence>
<feature type="signal peptide" evidence="14">
    <location>
        <begin position="1"/>
        <end position="18"/>
    </location>
</feature>
<dbReference type="InterPro" id="IPR047146">
    <property type="entry name" value="Cyt_P450_E_CYP52_fungi"/>
</dbReference>
<evidence type="ECO:0000313" key="16">
    <source>
        <dbReference type="Proteomes" id="UP000001300"/>
    </source>
</evidence>
<accession>F2Z6A4</accession>
<sequence>MFQLFSILVLAFTTALVAQLAYNQYDYQRKVKKFGCGQLRVAENGLFGWKGLREVLRINKYKLGPAALKDRFEKYGKTHVFHVGPSPLITTMDPENIKAMLATQFKDFCLIARYKALGPMLGDGIFTLDGHGWTHSRALLRPQFAREQVSRLDSIEHHFQILKKCISKEMSDKRDTQRGFDIQNLFFLMTLDTATEFLFGSSVDSLVDFLDDPSIQTGDHGGIDEAARKGFSNAFNRAQELSSLRTRLHKLYWVIGTLAVREPYHRYNREVKTFVDHYAAKAIKARNEKNTDLLDNDKYIFMYELVKETSNPITLRDQMLNILLAGRDTTASMLSWIYFRLARDPKRYAKLRAAVLADFGPGPENITFESLKKCDYLRYVLNESLRVYPVVPINARTASRDTTLPRGGGPDGSQPIFVPKGQTVSYSVWWTHRDPEFWGQDAEEFIPERWDTKNGSIGRGWEYLPFNGGPRICLGQQFALTEVGYVLSRMVQTYETLESGDTKPLPPLYNHALTLCHQEGVWIKTE</sequence>
<keyword evidence="16" id="KW-1185">Reference proteome</keyword>
<dbReference type="FunCoup" id="F2Z6A4">
    <property type="interactions" value="1552"/>
</dbReference>
<keyword evidence="6 12" id="KW-0479">Metal-binding</keyword>
<dbReference type="AlphaFoldDB" id="F2Z6A4"/>
<dbReference type="Pfam" id="PF00067">
    <property type="entry name" value="p450"/>
    <property type="match status" value="1"/>
</dbReference>
<dbReference type="PRINTS" id="PR00385">
    <property type="entry name" value="P450"/>
</dbReference>
<dbReference type="KEGG" id="yli:2906559"/>
<proteinExistence type="inferred from homology"/>
<keyword evidence="11" id="KW-0472">Membrane</keyword>
<dbReference type="InterPro" id="IPR002974">
    <property type="entry name" value="Cyt_P450_E_CYP52_ascomycetes"/>
</dbReference>
<keyword evidence="5" id="KW-0812">Transmembrane</keyword>
<evidence type="ECO:0000256" key="10">
    <source>
        <dbReference type="ARBA" id="ARBA00023033"/>
    </source>
</evidence>
<dbReference type="SUPFAM" id="SSF48264">
    <property type="entry name" value="Cytochrome P450"/>
    <property type="match status" value="1"/>
</dbReference>
<evidence type="ECO:0000256" key="8">
    <source>
        <dbReference type="ARBA" id="ARBA00023002"/>
    </source>
</evidence>
<protein>
    <submittedName>
        <fullName evidence="15">YALI0A15488p</fullName>
    </submittedName>
</protein>
<evidence type="ECO:0000256" key="2">
    <source>
        <dbReference type="ARBA" id="ARBA00004370"/>
    </source>
</evidence>
<dbReference type="EMBL" id="CR382127">
    <property type="protein sequence ID" value="CAG84028.1"/>
    <property type="molecule type" value="Genomic_DNA"/>
</dbReference>
<evidence type="ECO:0000256" key="9">
    <source>
        <dbReference type="ARBA" id="ARBA00023004"/>
    </source>
</evidence>
<dbReference type="GO" id="GO:0004497">
    <property type="term" value="F:monooxygenase activity"/>
    <property type="evidence" value="ECO:0000318"/>
    <property type="project" value="GO_Central"/>
</dbReference>
<name>F2Z6A4_YARLI</name>
<dbReference type="VEuPathDB" id="FungiDB:YALI0_A15488g"/>
<keyword evidence="7" id="KW-1133">Transmembrane helix</keyword>
<evidence type="ECO:0000256" key="3">
    <source>
        <dbReference type="ARBA" id="ARBA00010617"/>
    </source>
</evidence>
<evidence type="ECO:0000256" key="7">
    <source>
        <dbReference type="ARBA" id="ARBA00022989"/>
    </source>
</evidence>
<dbReference type="PANTHER" id="PTHR24287:SF1">
    <property type="entry name" value="P450, PUTATIVE (EUROFUNG)-RELATED"/>
    <property type="match status" value="1"/>
</dbReference>
<dbReference type="CDD" id="cd11063">
    <property type="entry name" value="CYP52"/>
    <property type="match status" value="1"/>
</dbReference>
<dbReference type="InterPro" id="IPR001128">
    <property type="entry name" value="Cyt_P450"/>
</dbReference>
<dbReference type="Proteomes" id="UP000001300">
    <property type="component" value="Chromosome A"/>
</dbReference>
<dbReference type="GO" id="GO:0005506">
    <property type="term" value="F:iron ion binding"/>
    <property type="evidence" value="ECO:0007669"/>
    <property type="project" value="InterPro"/>
</dbReference>
<evidence type="ECO:0000313" key="15">
    <source>
        <dbReference type="EMBL" id="CAG84028.1"/>
    </source>
</evidence>
<gene>
    <name evidence="15" type="ORF">YALI0_A15488g</name>
</gene>
<feature type="chain" id="PRO_5003293700" evidence="14">
    <location>
        <begin position="19"/>
        <end position="526"/>
    </location>
</feature>
<keyword evidence="8 13" id="KW-0560">Oxidoreductase</keyword>
<keyword evidence="9 12" id="KW-0408">Iron</keyword>
<evidence type="ECO:0000256" key="12">
    <source>
        <dbReference type="PIRSR" id="PIRSR602402-1"/>
    </source>
</evidence>
<dbReference type="PRINTS" id="PR00464">
    <property type="entry name" value="EP450II"/>
</dbReference>
<evidence type="ECO:0000256" key="1">
    <source>
        <dbReference type="ARBA" id="ARBA00001971"/>
    </source>
</evidence>
<dbReference type="PANTHER" id="PTHR24287">
    <property type="entry name" value="P450, PUTATIVE (EUROFUNG)-RELATED"/>
    <property type="match status" value="1"/>
</dbReference>
<dbReference type="OMA" id="FWRGRAQ"/>
<keyword evidence="4 12" id="KW-0349">Heme</keyword>
<evidence type="ECO:0000256" key="5">
    <source>
        <dbReference type="ARBA" id="ARBA00022692"/>
    </source>
</evidence>
<dbReference type="OrthoDB" id="1470350at2759"/>
<dbReference type="PRINTS" id="PR01239">
    <property type="entry name" value="EP450IICYP52"/>
</dbReference>
<dbReference type="InParanoid" id="F2Z6A4"/>
<comment type="subcellular location">
    <subcellularLocation>
        <location evidence="2">Membrane</location>
    </subcellularLocation>
</comment>
<evidence type="ECO:0000256" key="6">
    <source>
        <dbReference type="ARBA" id="ARBA00022723"/>
    </source>
</evidence>
<organism evidence="15 16">
    <name type="scientific">Yarrowia lipolytica (strain CLIB 122 / E 150)</name>
    <name type="common">Yeast</name>
    <name type="synonym">Candida lipolytica</name>
    <dbReference type="NCBI Taxonomy" id="284591"/>
    <lineage>
        <taxon>Eukaryota</taxon>
        <taxon>Fungi</taxon>
        <taxon>Dikarya</taxon>
        <taxon>Ascomycota</taxon>
        <taxon>Saccharomycotina</taxon>
        <taxon>Dipodascomycetes</taxon>
        <taxon>Dipodascales</taxon>
        <taxon>Dipodascales incertae sedis</taxon>
        <taxon>Yarrowia</taxon>
    </lineage>
</organism>
<dbReference type="GO" id="GO:0016712">
    <property type="term" value="F:oxidoreductase activity, acting on paired donors, with incorporation or reduction of molecular oxygen, reduced flavin or flavoprotein as one donor, and incorporation of one atom of oxygen"/>
    <property type="evidence" value="ECO:0007669"/>
    <property type="project" value="InterPro"/>
</dbReference>